<comment type="caution">
    <text evidence="8">The sequence shown here is derived from an EMBL/GenBank/DDBJ whole genome shotgun (WGS) entry which is preliminary data.</text>
</comment>
<dbReference type="GO" id="GO:0015424">
    <property type="term" value="F:ABC-type amino acid transporter activity"/>
    <property type="evidence" value="ECO:0007669"/>
    <property type="project" value="InterPro"/>
</dbReference>
<sequence length="244" mass="27213">MLKIEGLKKRFDSLEVLKGIDLTVEKGQVVAIIGPSGTGKSTLLRCINYLEKPTDGTITIGDVTLSSGHHKHKEIYALRRKTAMVFQNYNLFKNKTALQNIMEPMIKCQGMNVKEAKAKAMEILTSVGLKDKRDVYPSHMSGGQQQRVGIGRAMAVKPEVMLFDEPTSSLDPELVNEVLEVIRSLASTHTMTLLIVTHEMRFAREVSDRIVFMENGFIVQEGTSEEIFNSSNPRIQRFVGSVSV</sequence>
<dbReference type="SMART" id="SM00382">
    <property type="entry name" value="AAA"/>
    <property type="match status" value="1"/>
</dbReference>
<dbReference type="InterPro" id="IPR003439">
    <property type="entry name" value="ABC_transporter-like_ATP-bd"/>
</dbReference>
<keyword evidence="5 8" id="KW-0067">ATP-binding</keyword>
<dbReference type="PATRIC" id="fig|1538.10.peg.887"/>
<keyword evidence="3" id="KW-1003">Cell membrane</keyword>
<name>A0A162L701_9CLOT</name>
<dbReference type="EC" id="3.6.3.-" evidence="8"/>
<evidence type="ECO:0000256" key="2">
    <source>
        <dbReference type="ARBA" id="ARBA00022448"/>
    </source>
</evidence>
<keyword evidence="6" id="KW-0472">Membrane</keyword>
<evidence type="ECO:0000256" key="1">
    <source>
        <dbReference type="ARBA" id="ARBA00004202"/>
    </source>
</evidence>
<dbReference type="InterPro" id="IPR003593">
    <property type="entry name" value="AAA+_ATPase"/>
</dbReference>
<dbReference type="PANTHER" id="PTHR43166:SF35">
    <property type="entry name" value="L-CYSTINE IMPORT ATP-BINDING PROTEIN TCYN"/>
    <property type="match status" value="1"/>
</dbReference>
<dbReference type="EMBL" id="LITT01000003">
    <property type="protein sequence ID" value="OAA91992.1"/>
    <property type="molecule type" value="Genomic_DNA"/>
</dbReference>
<dbReference type="RefSeq" id="WP_063554021.1">
    <property type="nucleotide sequence ID" value="NZ_LITT01000003.1"/>
</dbReference>
<dbReference type="InterPro" id="IPR030679">
    <property type="entry name" value="ABC_ATPase_HisP-typ"/>
</dbReference>
<dbReference type="PIRSF" id="PIRSF039085">
    <property type="entry name" value="ABC_ATPase_HisP"/>
    <property type="match status" value="1"/>
</dbReference>
<dbReference type="AlphaFoldDB" id="A0A162L701"/>
<evidence type="ECO:0000256" key="5">
    <source>
        <dbReference type="ARBA" id="ARBA00022840"/>
    </source>
</evidence>
<keyword evidence="2" id="KW-0813">Transport</keyword>
<organism evidence="8 9">
    <name type="scientific">Clostridium ljungdahlii</name>
    <dbReference type="NCBI Taxonomy" id="1538"/>
    <lineage>
        <taxon>Bacteria</taxon>
        <taxon>Bacillati</taxon>
        <taxon>Bacillota</taxon>
        <taxon>Clostridia</taxon>
        <taxon>Eubacteriales</taxon>
        <taxon>Clostridiaceae</taxon>
        <taxon>Clostridium</taxon>
    </lineage>
</organism>
<dbReference type="PANTHER" id="PTHR43166">
    <property type="entry name" value="AMINO ACID IMPORT ATP-BINDING PROTEIN"/>
    <property type="match status" value="1"/>
</dbReference>
<dbReference type="GO" id="GO:0005524">
    <property type="term" value="F:ATP binding"/>
    <property type="evidence" value="ECO:0007669"/>
    <property type="project" value="UniProtKB-KW"/>
</dbReference>
<dbReference type="CDD" id="cd03262">
    <property type="entry name" value="ABC_HisP_GlnQ"/>
    <property type="match status" value="1"/>
</dbReference>
<evidence type="ECO:0000256" key="6">
    <source>
        <dbReference type="ARBA" id="ARBA00023136"/>
    </source>
</evidence>
<dbReference type="PROSITE" id="PS00211">
    <property type="entry name" value="ABC_TRANSPORTER_1"/>
    <property type="match status" value="1"/>
</dbReference>
<dbReference type="Pfam" id="PF00005">
    <property type="entry name" value="ABC_tran"/>
    <property type="match status" value="1"/>
</dbReference>
<dbReference type="PROSITE" id="PS50893">
    <property type="entry name" value="ABC_TRANSPORTER_2"/>
    <property type="match status" value="1"/>
</dbReference>
<dbReference type="InterPro" id="IPR050086">
    <property type="entry name" value="MetN_ABC_transporter-like"/>
</dbReference>
<keyword evidence="4" id="KW-0547">Nucleotide-binding</keyword>
<dbReference type="OrthoDB" id="9804199at2"/>
<dbReference type="GO" id="GO:0016887">
    <property type="term" value="F:ATP hydrolysis activity"/>
    <property type="evidence" value="ECO:0007669"/>
    <property type="project" value="InterPro"/>
</dbReference>
<dbReference type="GO" id="GO:0005886">
    <property type="term" value="C:plasma membrane"/>
    <property type="evidence" value="ECO:0007669"/>
    <property type="project" value="UniProtKB-SubCell"/>
</dbReference>
<dbReference type="InterPro" id="IPR017871">
    <property type="entry name" value="ABC_transporter-like_CS"/>
</dbReference>
<dbReference type="Gene3D" id="3.40.50.300">
    <property type="entry name" value="P-loop containing nucleotide triphosphate hydrolases"/>
    <property type="match status" value="1"/>
</dbReference>
<feature type="domain" description="ABC transporter" evidence="7">
    <location>
        <begin position="2"/>
        <end position="240"/>
    </location>
</feature>
<evidence type="ECO:0000256" key="3">
    <source>
        <dbReference type="ARBA" id="ARBA00022475"/>
    </source>
</evidence>
<dbReference type="Proteomes" id="UP000077407">
    <property type="component" value="Unassembled WGS sequence"/>
</dbReference>
<evidence type="ECO:0000256" key="4">
    <source>
        <dbReference type="ARBA" id="ARBA00022741"/>
    </source>
</evidence>
<reference evidence="8 9" key="1">
    <citation type="journal article" date="2015" name="Biotechnol. Bioeng.">
        <title>Genome sequence and phenotypic characterization of Caulobacter segnis.</title>
        <authorList>
            <person name="Patel S."/>
            <person name="Fletcher B."/>
            <person name="Scott D.C."/>
            <person name="Ely B."/>
        </authorList>
    </citation>
    <scope>NUCLEOTIDE SEQUENCE [LARGE SCALE GENOMIC DNA]</scope>
    <source>
        <strain evidence="8 9">ERI-2</strain>
    </source>
</reference>
<comment type="subcellular location">
    <subcellularLocation>
        <location evidence="1">Cell membrane</location>
        <topology evidence="1">Peripheral membrane protein</topology>
    </subcellularLocation>
</comment>
<dbReference type="InterPro" id="IPR027417">
    <property type="entry name" value="P-loop_NTPase"/>
</dbReference>
<evidence type="ECO:0000313" key="9">
    <source>
        <dbReference type="Proteomes" id="UP000077407"/>
    </source>
</evidence>
<proteinExistence type="predicted"/>
<keyword evidence="8" id="KW-0378">Hydrolase</keyword>
<evidence type="ECO:0000313" key="8">
    <source>
        <dbReference type="EMBL" id="OAA91992.1"/>
    </source>
</evidence>
<gene>
    <name evidence="8" type="primary">yxeO_1</name>
    <name evidence="8" type="ORF">WY13_00394</name>
</gene>
<evidence type="ECO:0000259" key="7">
    <source>
        <dbReference type="PROSITE" id="PS50893"/>
    </source>
</evidence>
<protein>
    <submittedName>
        <fullName evidence="8">Putative amino-acid import ATP-binding protein YxeO</fullName>
        <ecNumber evidence="8">3.6.3.-</ecNumber>
    </submittedName>
</protein>
<accession>A0A162L701</accession>
<dbReference type="SUPFAM" id="SSF52540">
    <property type="entry name" value="P-loop containing nucleoside triphosphate hydrolases"/>
    <property type="match status" value="1"/>
</dbReference>